<evidence type="ECO:0000313" key="1">
    <source>
        <dbReference type="EMBL" id="MFC3615554.1"/>
    </source>
</evidence>
<keyword evidence="2" id="KW-1185">Reference proteome</keyword>
<name>A0ABV7TJ26_9RHOB</name>
<dbReference type="RefSeq" id="WP_386736821.1">
    <property type="nucleotide sequence ID" value="NZ_JBHRXI010000017.1"/>
</dbReference>
<sequence>MFSLLLDTVLPEALEEGVPEDLPRHWRNRGWSEIASLLAASDYSFDERRAALSREAVEQRISDCRSVIL</sequence>
<accession>A0ABV7TJ26</accession>
<dbReference type="EMBL" id="JBHRXI010000017">
    <property type="protein sequence ID" value="MFC3615554.1"/>
    <property type="molecule type" value="Genomic_DNA"/>
</dbReference>
<gene>
    <name evidence="1" type="ORF">ACFORG_17495</name>
</gene>
<proteinExistence type="predicted"/>
<protein>
    <submittedName>
        <fullName evidence="1">Uncharacterized protein</fullName>
    </submittedName>
</protein>
<reference evidence="2" key="1">
    <citation type="journal article" date="2019" name="Int. J. Syst. Evol. Microbiol.">
        <title>The Global Catalogue of Microorganisms (GCM) 10K type strain sequencing project: providing services to taxonomists for standard genome sequencing and annotation.</title>
        <authorList>
            <consortium name="The Broad Institute Genomics Platform"/>
            <consortium name="The Broad Institute Genome Sequencing Center for Infectious Disease"/>
            <person name="Wu L."/>
            <person name="Ma J."/>
        </authorList>
    </citation>
    <scope>NUCLEOTIDE SEQUENCE [LARGE SCALE GENOMIC DNA]</scope>
    <source>
        <strain evidence="2">KCTC 42911</strain>
    </source>
</reference>
<comment type="caution">
    <text evidence="1">The sequence shown here is derived from an EMBL/GenBank/DDBJ whole genome shotgun (WGS) entry which is preliminary data.</text>
</comment>
<evidence type="ECO:0000313" key="2">
    <source>
        <dbReference type="Proteomes" id="UP001595629"/>
    </source>
</evidence>
<organism evidence="1 2">
    <name type="scientific">Lutimaribacter marinistellae</name>
    <dbReference type="NCBI Taxonomy" id="1820329"/>
    <lineage>
        <taxon>Bacteria</taxon>
        <taxon>Pseudomonadati</taxon>
        <taxon>Pseudomonadota</taxon>
        <taxon>Alphaproteobacteria</taxon>
        <taxon>Rhodobacterales</taxon>
        <taxon>Roseobacteraceae</taxon>
        <taxon>Lutimaribacter</taxon>
    </lineage>
</organism>
<dbReference type="Proteomes" id="UP001595629">
    <property type="component" value="Unassembled WGS sequence"/>
</dbReference>